<keyword evidence="2 6" id="KW-0378">Hydrolase</keyword>
<dbReference type="AlphaFoldDB" id="A0A081BRA4"/>
<feature type="active site" description="Proton donor" evidence="4">
    <location>
        <position position="176"/>
    </location>
</feature>
<feature type="domain" description="Beta-xylosidase C-terminal Concanavalin A-like" evidence="7">
    <location>
        <begin position="317"/>
        <end position="510"/>
    </location>
</feature>
<dbReference type="GO" id="GO:0005975">
    <property type="term" value="P:carbohydrate metabolic process"/>
    <property type="evidence" value="ECO:0007669"/>
    <property type="project" value="InterPro"/>
</dbReference>
<keyword evidence="3 6" id="KW-0326">Glycosidase</keyword>
<dbReference type="InterPro" id="IPR041542">
    <property type="entry name" value="GH43_C2"/>
</dbReference>
<name>A0A081BRA4_9BACT</name>
<evidence type="ECO:0000313" key="9">
    <source>
        <dbReference type="Proteomes" id="UP000030700"/>
    </source>
</evidence>
<evidence type="ECO:0000256" key="2">
    <source>
        <dbReference type="ARBA" id="ARBA00022801"/>
    </source>
</evidence>
<dbReference type="HOGENOM" id="CLU_016508_1_0_0"/>
<dbReference type="Gene3D" id="2.60.120.200">
    <property type="match status" value="1"/>
</dbReference>
<dbReference type="STRING" id="1499966.U14_05212"/>
<dbReference type="CDD" id="cd09001">
    <property type="entry name" value="GH43_FsAxh1-like"/>
    <property type="match status" value="1"/>
</dbReference>
<dbReference type="InterPro" id="IPR013320">
    <property type="entry name" value="ConA-like_dom_sf"/>
</dbReference>
<dbReference type="Gene3D" id="2.115.10.20">
    <property type="entry name" value="Glycosyl hydrolase domain, family 43"/>
    <property type="match status" value="1"/>
</dbReference>
<dbReference type="InterPro" id="IPR051795">
    <property type="entry name" value="Glycosyl_Hydrlase_43"/>
</dbReference>
<comment type="similarity">
    <text evidence="1 6">Belongs to the glycosyl hydrolase 43 family.</text>
</comment>
<evidence type="ECO:0000256" key="6">
    <source>
        <dbReference type="RuleBase" id="RU361187"/>
    </source>
</evidence>
<feature type="active site" description="Proton acceptor" evidence="4">
    <location>
        <position position="13"/>
    </location>
</feature>
<dbReference type="SUPFAM" id="SSF75005">
    <property type="entry name" value="Arabinanase/levansucrase/invertase"/>
    <property type="match status" value="1"/>
</dbReference>
<evidence type="ECO:0000256" key="3">
    <source>
        <dbReference type="ARBA" id="ARBA00023295"/>
    </source>
</evidence>
<dbReference type="InterPro" id="IPR023296">
    <property type="entry name" value="Glyco_hydro_beta-prop_sf"/>
</dbReference>
<accession>A0A081BRA4</accession>
<reference evidence="8" key="1">
    <citation type="journal article" date="2015" name="PeerJ">
        <title>First genomic representation of candidate bacterial phylum KSB3 points to enhanced environmental sensing as a trigger of wastewater bulking.</title>
        <authorList>
            <person name="Sekiguchi Y."/>
            <person name="Ohashi A."/>
            <person name="Parks D.H."/>
            <person name="Yamauchi T."/>
            <person name="Tyson G.W."/>
            <person name="Hugenholtz P."/>
        </authorList>
    </citation>
    <scope>NUCLEOTIDE SEQUENCE [LARGE SCALE GENOMIC DNA]</scope>
</reference>
<dbReference type="PANTHER" id="PTHR42812">
    <property type="entry name" value="BETA-XYLOSIDASE"/>
    <property type="match status" value="1"/>
</dbReference>
<organism evidence="8">
    <name type="scientific">Candidatus Moduliflexus flocculans</name>
    <dbReference type="NCBI Taxonomy" id="1499966"/>
    <lineage>
        <taxon>Bacteria</taxon>
        <taxon>Candidatus Moduliflexota</taxon>
        <taxon>Candidatus Moduliflexia</taxon>
        <taxon>Candidatus Moduliflexales</taxon>
        <taxon>Candidatus Moduliflexaceae</taxon>
    </lineage>
</organism>
<dbReference type="InterPro" id="IPR006710">
    <property type="entry name" value="Glyco_hydro_43"/>
</dbReference>
<sequence length="534" mass="60554">MINNPILRSDFPDPDVIRVGDTYYMVSTTMHFMPGAAILRSFDLIHWEIYTYVYDTLDDTPAQKMEDGKSIYGQGMWAASLRHYNGAFYVCFAAYDTQKTYLYQARDIQGPWKKQEIEGFYHDCSLLFDDDGRVYIVYGNTEIYLTELNRELTAPKPGGLHRLIARDREGVKLGYEGAHIYKINHRYYLFLIHWLSDGSGRRVEACLRADSLEGEFIGKDILDDDMGYFNMGVAQGGIVDTPDGEWYAVLFQDHGAVGRVPVLVPMRWEDDFPALGIRGKVPAAIETKSTRPTHKYEPFVSSDDFQYFPDGDGKIHLKTAWQWNHAPNNALWSVDGTQGLLQICSGKLSENVTRAANTLTQRTIWPACAASVEVDGNLLNDGDYAGICAFQGRYGLIALTKEDGAYYIVMKGRPGEADYTIGRTCDQTPGEEYARIPWPSAMATLKVHADFADMRDEAAFYYLEHAEWKQLGITQPLYFGLDHFVGCRFGVFLYSTQKVGGRACFKRFIYHETGVQSRSNGNPHNFHEEAELYV</sequence>
<dbReference type="Pfam" id="PF17851">
    <property type="entry name" value="GH43_C2"/>
    <property type="match status" value="1"/>
</dbReference>
<proteinExistence type="inferred from homology"/>
<evidence type="ECO:0000256" key="1">
    <source>
        <dbReference type="ARBA" id="ARBA00009865"/>
    </source>
</evidence>
<dbReference type="Pfam" id="PF04616">
    <property type="entry name" value="Glyco_hydro_43"/>
    <property type="match status" value="1"/>
</dbReference>
<gene>
    <name evidence="8" type="ORF">U14_05212</name>
</gene>
<evidence type="ECO:0000256" key="4">
    <source>
        <dbReference type="PIRSR" id="PIRSR606710-1"/>
    </source>
</evidence>
<dbReference type="SUPFAM" id="SSF49899">
    <property type="entry name" value="Concanavalin A-like lectins/glucanases"/>
    <property type="match status" value="1"/>
</dbReference>
<evidence type="ECO:0000313" key="8">
    <source>
        <dbReference type="EMBL" id="GAK53935.1"/>
    </source>
</evidence>
<protein>
    <submittedName>
        <fullName evidence="8">Putative family 43 glycosyl hydrolase</fullName>
    </submittedName>
</protein>
<dbReference type="GO" id="GO:0004553">
    <property type="term" value="F:hydrolase activity, hydrolyzing O-glycosyl compounds"/>
    <property type="evidence" value="ECO:0007669"/>
    <property type="project" value="InterPro"/>
</dbReference>
<dbReference type="PANTHER" id="PTHR42812:SF15">
    <property type="entry name" value="HYDROLASE, PUTATIVE (AFU_ORTHOLOGUE AFUA_2G00930)-RELATED"/>
    <property type="match status" value="1"/>
</dbReference>
<feature type="site" description="Important for catalytic activity, responsible for pKa modulation of the active site Glu and correct orientation of both the proton donor and substrate" evidence="5">
    <location>
        <position position="123"/>
    </location>
</feature>
<keyword evidence="9" id="KW-1185">Reference proteome</keyword>
<dbReference type="Proteomes" id="UP000030700">
    <property type="component" value="Unassembled WGS sequence"/>
</dbReference>
<evidence type="ECO:0000256" key="5">
    <source>
        <dbReference type="PIRSR" id="PIRSR606710-2"/>
    </source>
</evidence>
<dbReference type="EMBL" id="DF820460">
    <property type="protein sequence ID" value="GAK53935.1"/>
    <property type="molecule type" value="Genomic_DNA"/>
</dbReference>
<evidence type="ECO:0000259" key="7">
    <source>
        <dbReference type="Pfam" id="PF17851"/>
    </source>
</evidence>